<keyword evidence="5" id="KW-1185">Reference proteome</keyword>
<evidence type="ECO:0000313" key="3">
    <source>
        <dbReference type="EMBL" id="KAG7336638.1"/>
    </source>
</evidence>
<dbReference type="OrthoDB" id="43507at2759"/>
<evidence type="ECO:0000259" key="2">
    <source>
        <dbReference type="Pfam" id="PF03457"/>
    </source>
</evidence>
<keyword evidence="3" id="KW-0067">ATP-binding</keyword>
<dbReference type="EMBL" id="JAGRRH010000027">
    <property type="protein sequence ID" value="KAG7340584.1"/>
    <property type="molecule type" value="Genomic_DNA"/>
</dbReference>
<evidence type="ECO:0000313" key="5">
    <source>
        <dbReference type="Proteomes" id="UP000693970"/>
    </source>
</evidence>
<reference evidence="3" key="2">
    <citation type="submission" date="2021-04" db="EMBL/GenBank/DDBJ databases">
        <authorList>
            <person name="Podell S."/>
        </authorList>
    </citation>
    <scope>NUCLEOTIDE SEQUENCE</scope>
    <source>
        <strain evidence="3">Hildebrandi</strain>
    </source>
</reference>
<gene>
    <name evidence="4" type="ORF">IV203_024127</name>
    <name evidence="3" type="ORF">IV203_024572</name>
</gene>
<dbReference type="EMBL" id="JAGRRH010000114">
    <property type="protein sequence ID" value="KAG7336638.1"/>
    <property type="molecule type" value="Genomic_DNA"/>
</dbReference>
<keyword evidence="3" id="KW-0547">Nucleotide-binding</keyword>
<keyword evidence="1" id="KW-0732">Signal</keyword>
<dbReference type="InterPro" id="IPR005114">
    <property type="entry name" value="Helicase_assoc"/>
</dbReference>
<organism evidence="3 5">
    <name type="scientific">Nitzschia inconspicua</name>
    <dbReference type="NCBI Taxonomy" id="303405"/>
    <lineage>
        <taxon>Eukaryota</taxon>
        <taxon>Sar</taxon>
        <taxon>Stramenopiles</taxon>
        <taxon>Ochrophyta</taxon>
        <taxon>Bacillariophyta</taxon>
        <taxon>Bacillariophyceae</taxon>
        <taxon>Bacillariophycidae</taxon>
        <taxon>Bacillariales</taxon>
        <taxon>Bacillariaceae</taxon>
        <taxon>Nitzschia</taxon>
    </lineage>
</organism>
<evidence type="ECO:0000313" key="4">
    <source>
        <dbReference type="EMBL" id="KAG7340584.1"/>
    </source>
</evidence>
<sequence length="297" mass="33564">MRYSIERLANFNLLLLSSAVRFSEVTAFITTSVGLSNSKILFSSPLTPAAGCSASSFSTAARSIGSALFYGPEIDTEYNEEIFTSPVLKQVASELLKWKEEYGHPNIPLKNPGGNQCQTLRRLHIQNKLSKEEVDWLESIGFVFHSMEDVYKYADFDELFQRLVEYEAAHPESNFQIPKKCKEDPELGAWVTGIRRLGRDGVNPIHERRLEEIGFAWISTRQCGSKFMTRYRELAEQIEARGLDDVLADPKTVTWIQAQQEVLKRGGLSQTRVHYMGNMFGDGWTTIGKPNQNTATP</sequence>
<comment type="caution">
    <text evidence="3">The sequence shown here is derived from an EMBL/GenBank/DDBJ whole genome shotgun (WGS) entry which is preliminary data.</text>
</comment>
<protein>
    <submittedName>
        <fullName evidence="3">Helicase domain protein</fullName>
    </submittedName>
</protein>
<keyword evidence="3" id="KW-0347">Helicase</keyword>
<name>A0A9K3K465_9STRA</name>
<dbReference type="GO" id="GO:0004386">
    <property type="term" value="F:helicase activity"/>
    <property type="evidence" value="ECO:0007669"/>
    <property type="project" value="UniProtKB-KW"/>
</dbReference>
<proteinExistence type="predicted"/>
<feature type="signal peptide" evidence="1">
    <location>
        <begin position="1"/>
        <end position="27"/>
    </location>
</feature>
<accession>A0A9K3K465</accession>
<dbReference type="PANTHER" id="PTHR33418:SF1">
    <property type="entry name" value="HELICASE-ASSOCIATED DOMAIN-CONTAINING PROTEIN"/>
    <property type="match status" value="1"/>
</dbReference>
<dbReference type="Proteomes" id="UP000693970">
    <property type="component" value="Unassembled WGS sequence"/>
</dbReference>
<dbReference type="Pfam" id="PF03457">
    <property type="entry name" value="HA"/>
    <property type="match status" value="1"/>
</dbReference>
<keyword evidence="3" id="KW-0378">Hydrolase</keyword>
<feature type="chain" id="PRO_5039844313" evidence="1">
    <location>
        <begin position="28"/>
        <end position="297"/>
    </location>
</feature>
<feature type="domain" description="Helicase-associated" evidence="2">
    <location>
        <begin position="154"/>
        <end position="215"/>
    </location>
</feature>
<evidence type="ECO:0000256" key="1">
    <source>
        <dbReference type="SAM" id="SignalP"/>
    </source>
</evidence>
<reference evidence="3" key="1">
    <citation type="journal article" date="2021" name="Sci. Rep.">
        <title>Diploid genomic architecture of Nitzschia inconspicua, an elite biomass production diatom.</title>
        <authorList>
            <person name="Oliver A."/>
            <person name="Podell S."/>
            <person name="Pinowska A."/>
            <person name="Traller J.C."/>
            <person name="Smith S.R."/>
            <person name="McClure R."/>
            <person name="Beliaev A."/>
            <person name="Bohutskyi P."/>
            <person name="Hill E.A."/>
            <person name="Rabines A."/>
            <person name="Zheng H."/>
            <person name="Allen L.Z."/>
            <person name="Kuo A."/>
            <person name="Grigoriev I.V."/>
            <person name="Allen A.E."/>
            <person name="Hazlebeck D."/>
            <person name="Allen E.E."/>
        </authorList>
    </citation>
    <scope>NUCLEOTIDE SEQUENCE</scope>
    <source>
        <strain evidence="3">Hildebrandi</strain>
    </source>
</reference>
<dbReference type="AlphaFoldDB" id="A0A9K3K465"/>
<dbReference type="PANTHER" id="PTHR33418">
    <property type="entry name" value="HELICASE-ASSOCIATED"/>
    <property type="match status" value="1"/>
</dbReference>